<dbReference type="GO" id="GO:0044774">
    <property type="term" value="P:mitotic DNA integrity checkpoint signaling"/>
    <property type="evidence" value="ECO:0007669"/>
    <property type="project" value="TreeGrafter"/>
</dbReference>
<dbReference type="GO" id="GO:0006303">
    <property type="term" value="P:double-strand break repair via nonhomologous end joining"/>
    <property type="evidence" value="ECO:0007669"/>
    <property type="project" value="TreeGrafter"/>
</dbReference>
<dbReference type="PANTHER" id="PTHR46060">
    <property type="entry name" value="MARINER MOS1 TRANSPOSASE-LIKE PROTEIN"/>
    <property type="match status" value="1"/>
</dbReference>
<feature type="non-terminal residue" evidence="1">
    <location>
        <position position="1"/>
    </location>
</feature>
<dbReference type="GO" id="GO:0000014">
    <property type="term" value="F:single-stranded DNA endodeoxyribonuclease activity"/>
    <property type="evidence" value="ECO:0007669"/>
    <property type="project" value="TreeGrafter"/>
</dbReference>
<dbReference type="GO" id="GO:0003697">
    <property type="term" value="F:single-stranded DNA binding"/>
    <property type="evidence" value="ECO:0007669"/>
    <property type="project" value="TreeGrafter"/>
</dbReference>
<name>A0A026VW68_OOCBI</name>
<reference evidence="1 2" key="1">
    <citation type="journal article" date="2014" name="Curr. Biol.">
        <title>The genome of the clonal raider ant Cerapachys biroi.</title>
        <authorList>
            <person name="Oxley P.R."/>
            <person name="Ji L."/>
            <person name="Fetter-Pruneda I."/>
            <person name="McKenzie S.K."/>
            <person name="Li C."/>
            <person name="Hu H."/>
            <person name="Zhang G."/>
            <person name="Kronauer D.J."/>
        </authorList>
    </citation>
    <scope>NUCLEOTIDE SEQUENCE [LARGE SCALE GENOMIC DNA]</scope>
</reference>
<dbReference type="OrthoDB" id="10032414at2759"/>
<dbReference type="GO" id="GO:0042800">
    <property type="term" value="F:histone H3K4 methyltransferase activity"/>
    <property type="evidence" value="ECO:0007669"/>
    <property type="project" value="TreeGrafter"/>
</dbReference>
<dbReference type="GO" id="GO:0003690">
    <property type="term" value="F:double-stranded DNA binding"/>
    <property type="evidence" value="ECO:0007669"/>
    <property type="project" value="TreeGrafter"/>
</dbReference>
<dbReference type="AlphaFoldDB" id="A0A026VW68"/>
<sequence length="131" mass="15524">LVNRKGILFHQDNARPHVSALTLRKIGELNWELLEYPPYSPDLAPSDYHLFRSLQNFLNGKNIASADKVQRELYLFFNSKTSAFFKDGIFKLVDRWEEVIRRGGDYIDDYNKSAFCEKQVFPFYIKYEKTF</sequence>
<dbReference type="GO" id="GO:0044547">
    <property type="term" value="F:DNA topoisomerase binding"/>
    <property type="evidence" value="ECO:0007669"/>
    <property type="project" value="TreeGrafter"/>
</dbReference>
<dbReference type="Gene3D" id="3.30.420.10">
    <property type="entry name" value="Ribonuclease H-like superfamily/Ribonuclease H"/>
    <property type="match status" value="1"/>
</dbReference>
<evidence type="ECO:0000313" key="1">
    <source>
        <dbReference type="EMBL" id="EZA47910.1"/>
    </source>
</evidence>
<dbReference type="InterPro" id="IPR052709">
    <property type="entry name" value="Transposase-MT_Hybrid"/>
</dbReference>
<dbReference type="GO" id="GO:0031297">
    <property type="term" value="P:replication fork processing"/>
    <property type="evidence" value="ECO:0007669"/>
    <property type="project" value="TreeGrafter"/>
</dbReference>
<dbReference type="GO" id="GO:0015074">
    <property type="term" value="P:DNA integration"/>
    <property type="evidence" value="ECO:0007669"/>
    <property type="project" value="TreeGrafter"/>
</dbReference>
<dbReference type="PANTHER" id="PTHR46060:SF2">
    <property type="entry name" value="HISTONE-LYSINE N-METHYLTRANSFERASE SETMAR"/>
    <property type="match status" value="1"/>
</dbReference>
<dbReference type="GO" id="GO:0035861">
    <property type="term" value="C:site of double-strand break"/>
    <property type="evidence" value="ECO:0007669"/>
    <property type="project" value="TreeGrafter"/>
</dbReference>
<protein>
    <submittedName>
        <fullName evidence="1">Histone-lysine N-methyltransferase SETMAR</fullName>
    </submittedName>
</protein>
<evidence type="ECO:0000313" key="2">
    <source>
        <dbReference type="Proteomes" id="UP000053097"/>
    </source>
</evidence>
<accession>A0A026VW68</accession>
<dbReference type="GO" id="GO:0032259">
    <property type="term" value="P:methylation"/>
    <property type="evidence" value="ECO:0007669"/>
    <property type="project" value="UniProtKB-KW"/>
</dbReference>
<gene>
    <name evidence="1" type="ORF">X777_15029</name>
</gene>
<keyword evidence="1" id="KW-0808">Transferase</keyword>
<keyword evidence="2" id="KW-1185">Reference proteome</keyword>
<dbReference type="Proteomes" id="UP000053097">
    <property type="component" value="Unassembled WGS sequence"/>
</dbReference>
<dbReference type="OMA" id="ELEWEII"/>
<dbReference type="STRING" id="2015173.A0A026VW68"/>
<organism evidence="1 2">
    <name type="scientific">Ooceraea biroi</name>
    <name type="common">Clonal raider ant</name>
    <name type="synonym">Cerapachys biroi</name>
    <dbReference type="NCBI Taxonomy" id="2015173"/>
    <lineage>
        <taxon>Eukaryota</taxon>
        <taxon>Metazoa</taxon>
        <taxon>Ecdysozoa</taxon>
        <taxon>Arthropoda</taxon>
        <taxon>Hexapoda</taxon>
        <taxon>Insecta</taxon>
        <taxon>Pterygota</taxon>
        <taxon>Neoptera</taxon>
        <taxon>Endopterygota</taxon>
        <taxon>Hymenoptera</taxon>
        <taxon>Apocrita</taxon>
        <taxon>Aculeata</taxon>
        <taxon>Formicoidea</taxon>
        <taxon>Formicidae</taxon>
        <taxon>Dorylinae</taxon>
        <taxon>Ooceraea</taxon>
    </lineage>
</organism>
<proteinExistence type="predicted"/>
<dbReference type="GO" id="GO:0005634">
    <property type="term" value="C:nucleus"/>
    <property type="evidence" value="ECO:0007669"/>
    <property type="project" value="TreeGrafter"/>
</dbReference>
<keyword evidence="1" id="KW-0489">Methyltransferase</keyword>
<dbReference type="GO" id="GO:0000793">
    <property type="term" value="C:condensed chromosome"/>
    <property type="evidence" value="ECO:0007669"/>
    <property type="project" value="TreeGrafter"/>
</dbReference>
<dbReference type="GO" id="GO:0046975">
    <property type="term" value="F:histone H3K36 methyltransferase activity"/>
    <property type="evidence" value="ECO:0007669"/>
    <property type="project" value="TreeGrafter"/>
</dbReference>
<dbReference type="EMBL" id="KK107748">
    <property type="protein sequence ID" value="EZA47910.1"/>
    <property type="molecule type" value="Genomic_DNA"/>
</dbReference>
<dbReference type="GO" id="GO:0000729">
    <property type="term" value="P:DNA double-strand break processing"/>
    <property type="evidence" value="ECO:0007669"/>
    <property type="project" value="TreeGrafter"/>
</dbReference>
<dbReference type="InterPro" id="IPR036397">
    <property type="entry name" value="RNaseH_sf"/>
</dbReference>